<dbReference type="Pfam" id="PF00069">
    <property type="entry name" value="Pkinase"/>
    <property type="match status" value="1"/>
</dbReference>
<dbReference type="InterPro" id="IPR000961">
    <property type="entry name" value="AGC-kinase_C"/>
</dbReference>
<dbReference type="PANTHER" id="PTHR24351">
    <property type="entry name" value="RIBOSOMAL PROTEIN S6 KINASE"/>
    <property type="match status" value="1"/>
</dbReference>
<dbReference type="FunFam" id="1.10.287.160:FF:000001">
    <property type="entry name" value="Putative serine/threonine-protein kinase N2"/>
    <property type="match status" value="1"/>
</dbReference>
<dbReference type="GO" id="GO:0004697">
    <property type="term" value="F:diacylglycerol-dependent serine/threonine kinase activity"/>
    <property type="evidence" value="ECO:0007669"/>
    <property type="project" value="UniProtKB-EC"/>
</dbReference>
<keyword evidence="15 26" id="KW-0067">ATP-binding</keyword>
<dbReference type="GO" id="GO:0005524">
    <property type="term" value="F:ATP binding"/>
    <property type="evidence" value="ECO:0007669"/>
    <property type="project" value="UniProtKB-UniRule"/>
</dbReference>
<comment type="catalytic activity">
    <reaction evidence="21">
        <text>L-threonyl-[protein] + ATP = O-phospho-L-threonyl-[protein] + ADP + H(+)</text>
        <dbReference type="Rhea" id="RHEA:46608"/>
        <dbReference type="Rhea" id="RHEA-COMP:11060"/>
        <dbReference type="Rhea" id="RHEA-COMP:11605"/>
        <dbReference type="ChEBI" id="CHEBI:15378"/>
        <dbReference type="ChEBI" id="CHEBI:30013"/>
        <dbReference type="ChEBI" id="CHEBI:30616"/>
        <dbReference type="ChEBI" id="CHEBI:61977"/>
        <dbReference type="ChEBI" id="CHEBI:456216"/>
        <dbReference type="EC" id="2.7.11.13"/>
    </reaction>
</comment>
<keyword evidence="14" id="KW-0418">Kinase</keyword>
<dbReference type="CDD" id="cd05589">
    <property type="entry name" value="STKc_PKN"/>
    <property type="match status" value="1"/>
</dbReference>
<dbReference type="InterPro" id="IPR017892">
    <property type="entry name" value="Pkinase_C"/>
</dbReference>
<evidence type="ECO:0000256" key="25">
    <source>
        <dbReference type="PROSITE-ProRule" id="PRU01207"/>
    </source>
</evidence>
<evidence type="ECO:0000259" key="29">
    <source>
        <dbReference type="PROSITE" id="PS50011"/>
    </source>
</evidence>
<evidence type="ECO:0000256" key="9">
    <source>
        <dbReference type="ARBA" id="ARBA00022527"/>
    </source>
</evidence>
<evidence type="ECO:0000259" key="31">
    <source>
        <dbReference type="PROSITE" id="PS51860"/>
    </source>
</evidence>
<evidence type="ECO:0000256" key="7">
    <source>
        <dbReference type="ARBA" id="ARBA00012429"/>
    </source>
</evidence>
<evidence type="ECO:0000256" key="21">
    <source>
        <dbReference type="ARBA" id="ARBA00047272"/>
    </source>
</evidence>
<feature type="binding site" evidence="26">
    <location>
        <position position="661"/>
    </location>
    <ligand>
        <name>ATP</name>
        <dbReference type="ChEBI" id="CHEBI:30616"/>
    </ligand>
</feature>
<dbReference type="Gene3D" id="3.30.200.20">
    <property type="entry name" value="Phosphorylase Kinase, domain 1"/>
    <property type="match status" value="1"/>
</dbReference>
<evidence type="ECO:0000256" key="27">
    <source>
        <dbReference type="SAM" id="Coils"/>
    </source>
</evidence>
<evidence type="ECO:0000256" key="4">
    <source>
        <dbReference type="ARBA" id="ARBA00004496"/>
    </source>
</evidence>
<dbReference type="SUPFAM" id="SSF46585">
    <property type="entry name" value="HR1 repeat"/>
    <property type="match status" value="3"/>
</dbReference>
<evidence type="ECO:0000256" key="28">
    <source>
        <dbReference type="SAM" id="MobiDB-lite"/>
    </source>
</evidence>
<feature type="domain" description="AGC-kinase C-terminal" evidence="30">
    <location>
        <begin position="892"/>
        <end position="958"/>
    </location>
</feature>
<dbReference type="SUPFAM" id="SSF49562">
    <property type="entry name" value="C2 domain (Calcium/lipid-binding domain, CaLB)"/>
    <property type="match status" value="1"/>
</dbReference>
<keyword evidence="16" id="KW-0805">Transcription regulation</keyword>
<evidence type="ECO:0000313" key="33">
    <source>
        <dbReference type="Proteomes" id="UP000694383"/>
    </source>
</evidence>
<feature type="region of interest" description="Disordered" evidence="28">
    <location>
        <begin position="391"/>
        <end position="411"/>
    </location>
</feature>
<dbReference type="GO" id="GO:0005737">
    <property type="term" value="C:cytoplasm"/>
    <property type="evidence" value="ECO:0007669"/>
    <property type="project" value="UniProtKB-SubCell"/>
</dbReference>
<dbReference type="EC" id="2.7.11.13" evidence="7"/>
<dbReference type="InterPro" id="IPR008271">
    <property type="entry name" value="Ser/Thr_kinase_AS"/>
</dbReference>
<reference evidence="32" key="2">
    <citation type="submission" date="2025-09" db="UniProtKB">
        <authorList>
            <consortium name="Ensembl"/>
        </authorList>
    </citation>
    <scope>IDENTIFICATION</scope>
</reference>
<evidence type="ECO:0000256" key="2">
    <source>
        <dbReference type="ARBA" id="ARBA00004214"/>
    </source>
</evidence>
<evidence type="ECO:0000256" key="8">
    <source>
        <dbReference type="ARBA" id="ARBA00022490"/>
    </source>
</evidence>
<dbReference type="GO" id="GO:0007165">
    <property type="term" value="P:signal transduction"/>
    <property type="evidence" value="ECO:0007669"/>
    <property type="project" value="InterPro"/>
</dbReference>
<keyword evidence="10" id="KW-0597">Phosphoprotein</keyword>
<dbReference type="Proteomes" id="UP000694383">
    <property type="component" value="Unplaced"/>
</dbReference>
<dbReference type="InterPro" id="IPR036274">
    <property type="entry name" value="HR1_rpt_sf"/>
</dbReference>
<evidence type="ECO:0000256" key="15">
    <source>
        <dbReference type="ARBA" id="ARBA00022840"/>
    </source>
</evidence>
<evidence type="ECO:0000256" key="14">
    <source>
        <dbReference type="ARBA" id="ARBA00022777"/>
    </source>
</evidence>
<keyword evidence="24" id="KW-0479">Metal-binding</keyword>
<dbReference type="GO" id="GO:0030496">
    <property type="term" value="C:midbody"/>
    <property type="evidence" value="ECO:0007669"/>
    <property type="project" value="UniProtKB-SubCell"/>
</dbReference>
<evidence type="ECO:0000256" key="10">
    <source>
        <dbReference type="ARBA" id="ARBA00022553"/>
    </source>
</evidence>
<evidence type="ECO:0000256" key="17">
    <source>
        <dbReference type="ARBA" id="ARBA00023054"/>
    </source>
</evidence>
<dbReference type="InterPro" id="IPR000719">
    <property type="entry name" value="Prot_kinase_dom"/>
</dbReference>
<keyword evidence="18" id="KW-0472">Membrane</keyword>
<evidence type="ECO:0000256" key="26">
    <source>
        <dbReference type="PROSITE-ProRule" id="PRU10141"/>
    </source>
</evidence>
<evidence type="ECO:0000256" key="20">
    <source>
        <dbReference type="ARBA" id="ARBA00023242"/>
    </source>
</evidence>
<dbReference type="SMART" id="SM00220">
    <property type="entry name" value="S_TKc"/>
    <property type="match status" value="1"/>
</dbReference>
<dbReference type="FunFam" id="1.10.287.160:FF:000003">
    <property type="entry name" value="Putative serine/threonine-protein kinase N2"/>
    <property type="match status" value="1"/>
</dbReference>
<keyword evidence="12" id="KW-0677">Repeat</keyword>
<evidence type="ECO:0000256" key="1">
    <source>
        <dbReference type="ARBA" id="ARBA00004123"/>
    </source>
</evidence>
<organism evidence="32 33">
    <name type="scientific">Oryzias sinensis</name>
    <name type="common">Chinese medaka</name>
    <dbReference type="NCBI Taxonomy" id="183150"/>
    <lineage>
        <taxon>Eukaryota</taxon>
        <taxon>Metazoa</taxon>
        <taxon>Chordata</taxon>
        <taxon>Craniata</taxon>
        <taxon>Vertebrata</taxon>
        <taxon>Euteleostomi</taxon>
        <taxon>Actinopterygii</taxon>
        <taxon>Neopterygii</taxon>
        <taxon>Teleostei</taxon>
        <taxon>Neoteleostei</taxon>
        <taxon>Acanthomorphata</taxon>
        <taxon>Ovalentaria</taxon>
        <taxon>Atherinomorphae</taxon>
        <taxon>Beloniformes</taxon>
        <taxon>Adrianichthyidae</taxon>
        <taxon>Oryziinae</taxon>
        <taxon>Oryzias</taxon>
    </lineage>
</organism>
<dbReference type="FunFam" id="3.30.200.20:FF:000058">
    <property type="entry name" value="Putative serine/threonine-protein kinase N2"/>
    <property type="match status" value="1"/>
</dbReference>
<dbReference type="PROSITE" id="PS50011">
    <property type="entry name" value="PROTEIN_KINASE_DOM"/>
    <property type="match status" value="1"/>
</dbReference>
<feature type="coiled-coil region" evidence="27">
    <location>
        <begin position="99"/>
        <end position="126"/>
    </location>
</feature>
<dbReference type="PROSITE" id="PS00107">
    <property type="entry name" value="PROTEIN_KINASE_ATP"/>
    <property type="match status" value="1"/>
</dbReference>
<dbReference type="Pfam" id="PF02185">
    <property type="entry name" value="HR1"/>
    <property type="match status" value="3"/>
</dbReference>
<keyword evidence="17 25" id="KW-0175">Coiled coil</keyword>
<keyword evidence="8" id="KW-0963">Cytoplasm</keyword>
<dbReference type="PROSITE" id="PS00108">
    <property type="entry name" value="PROTEIN_KINASE_ST"/>
    <property type="match status" value="1"/>
</dbReference>
<dbReference type="SMART" id="SM00133">
    <property type="entry name" value="S_TK_X"/>
    <property type="match status" value="1"/>
</dbReference>
<dbReference type="GO" id="GO:0005634">
    <property type="term" value="C:nucleus"/>
    <property type="evidence" value="ECO:0007669"/>
    <property type="project" value="UniProtKB-SubCell"/>
</dbReference>
<comment type="catalytic activity">
    <reaction evidence="22">
        <text>L-seryl-[protein] + ATP = O-phospho-L-seryl-[protein] + ADP + H(+)</text>
        <dbReference type="Rhea" id="RHEA:17989"/>
        <dbReference type="Rhea" id="RHEA-COMP:9863"/>
        <dbReference type="Rhea" id="RHEA-COMP:11604"/>
        <dbReference type="ChEBI" id="CHEBI:15378"/>
        <dbReference type="ChEBI" id="CHEBI:29999"/>
        <dbReference type="ChEBI" id="CHEBI:30616"/>
        <dbReference type="ChEBI" id="CHEBI:83421"/>
        <dbReference type="ChEBI" id="CHEBI:456216"/>
        <dbReference type="EC" id="2.7.11.13"/>
    </reaction>
</comment>
<evidence type="ECO:0000256" key="22">
    <source>
        <dbReference type="ARBA" id="ARBA00047470"/>
    </source>
</evidence>
<feature type="region of interest" description="Disordered" evidence="28">
    <location>
        <begin position="326"/>
        <end position="345"/>
    </location>
</feature>
<keyword evidence="20" id="KW-0539">Nucleus</keyword>
<dbReference type="GeneTree" id="ENSGT00940000164790"/>
<keyword evidence="33" id="KW-1185">Reference proteome</keyword>
<keyword evidence="11" id="KW-0808">Transferase</keyword>
<name>A0A8C7ZNA5_9TELE</name>
<evidence type="ECO:0000256" key="5">
    <source>
        <dbReference type="ARBA" id="ARBA00004626"/>
    </source>
</evidence>
<feature type="domain" description="REM-1" evidence="31">
    <location>
        <begin position="229"/>
        <end position="309"/>
    </location>
</feature>
<dbReference type="PROSITE" id="PS51860">
    <property type="entry name" value="REM_1"/>
    <property type="match status" value="3"/>
</dbReference>
<evidence type="ECO:0000313" key="32">
    <source>
        <dbReference type="Ensembl" id="ENSOSIP00000043562.1"/>
    </source>
</evidence>
<dbReference type="GO" id="GO:0046872">
    <property type="term" value="F:metal ion binding"/>
    <property type="evidence" value="ECO:0007669"/>
    <property type="project" value="UniProtKB-KW"/>
</dbReference>
<keyword evidence="13 26" id="KW-0547">Nucleotide-binding</keyword>
<evidence type="ECO:0000256" key="12">
    <source>
        <dbReference type="ARBA" id="ARBA00022737"/>
    </source>
</evidence>
<dbReference type="Gene3D" id="1.10.287.160">
    <property type="entry name" value="HR1 repeat"/>
    <property type="match status" value="3"/>
</dbReference>
<feature type="binding site" evidence="24">
    <location>
        <position position="775"/>
    </location>
    <ligand>
        <name>Mg(2+)</name>
        <dbReference type="ChEBI" id="CHEBI:18420"/>
    </ligand>
</feature>
<evidence type="ECO:0000259" key="30">
    <source>
        <dbReference type="PROSITE" id="PS51285"/>
    </source>
</evidence>
<dbReference type="CDD" id="cd11622">
    <property type="entry name" value="HR1_PKN_1"/>
    <property type="match status" value="1"/>
</dbReference>
<dbReference type="FunFam" id="1.10.510.10:FF:000038">
    <property type="entry name" value="serine/threonine-protein kinase N2 isoform X1"/>
    <property type="match status" value="1"/>
</dbReference>
<comment type="subcellular location">
    <subcellularLocation>
        <location evidence="5">Cleavage furrow</location>
    </subcellularLocation>
    <subcellularLocation>
        <location evidence="4">Cytoplasm</location>
    </subcellularLocation>
    <subcellularLocation>
        <location evidence="3">Membrane</location>
    </subcellularLocation>
    <subcellularLocation>
        <location evidence="2">Midbody</location>
    </subcellularLocation>
    <subcellularLocation>
        <location evidence="1">Nucleus</location>
    </subcellularLocation>
</comment>
<evidence type="ECO:0000256" key="3">
    <source>
        <dbReference type="ARBA" id="ARBA00004370"/>
    </source>
</evidence>
<sequence>MFLLLERRALGDNAKLTWAGKGPREGQTSIMSGAAPQNCNLQCLEEWDILDPEVQQRLEDARTSIKQEIQRELKIKEAAERLKRAVTSRRNAADVEGQLKVSSRKLEKLHLKLQELNARSMTAEKESATGSVIKVDSQVSDESCQWDEATSPLANRIKTLKKQLTMETKVKQGAENMIQIYSNGSFKDRKMLSAAQQMLQDSRTKIELLRMQIVKVSQARDGDSEGTPGHPEKEIIDPLELRVAELMHHMKIESAVAEGAKNVVKHTMNGRMVMDRRILAEAQERMQESSQKVDLLRLSLERRINELPQDHPTQAAIKEVLSSGFRHSCSTPDKQPGAPTSSSSFTFFKPASLTGRIEVCLMGCQDLVESVPGRSHVTSALTSSRNLSDEKSFRLRGSGRSNGKTNKSDELSSEVSAVLKVDNRVVGRTHWRQQGKDAWGQSFGTELERSREIEIAVYWKDWRGLSGVKFLRLEDFLDNRRHGMCLQLEPQGILFIEVTFINPVIERRSKLQRQRRIFPKEKGKNFMRAAQMNMNFATWGRLMMSVLPPCNSLDPMSPPLAAPSPTAVQSREPPVVKLNFGDEPNDRSPHRSMKVIKDSSLSPSLSKRLRPKRDPSVRISQEKDAGLQMEDFQCLSVLGRGHFGKVLLAEYKKSGKLYAIKALKKGEIVTRDEIDSLMCEKRIFEAINKAQHPFLVNLHGCFQTADHVCFVMAYSSGGDLMKHIHNHIFNRNQTLFYSSCVLLGLEFLHQNKIVYRDLKLDNLLMDAEGFVKIADFGLCKEGMGHGDRTSTFCGTPEFLAPEVLIDNSYTRSVDWWELGVLIYEMLLGECPFPGDDEEEIFDSIVNEEVRCPASLSKEAQSLIQQLLQKDPTLRLGAGEEDASEIKRHPFFEVMNWDALLAKKLKPPFQPVIRAPQDVSNFDEEFTQLKPELTLPRTPCPLTSEQQELFADFDFSVMS</sequence>
<feature type="binding site" evidence="24">
    <location>
        <position position="762"/>
    </location>
    <ligand>
        <name>Mg(2+)</name>
        <dbReference type="ChEBI" id="CHEBI:18420"/>
    </ligand>
</feature>
<evidence type="ECO:0000256" key="18">
    <source>
        <dbReference type="ARBA" id="ARBA00023136"/>
    </source>
</evidence>
<evidence type="ECO:0000256" key="13">
    <source>
        <dbReference type="ARBA" id="ARBA00022741"/>
    </source>
</evidence>
<comment type="similarity">
    <text evidence="6">Belongs to the protein kinase superfamily. AGC Ser/Thr protein kinase family. PKC subfamily.</text>
</comment>
<dbReference type="Ensembl" id="ENSOSIT00000045846.1">
    <property type="protein sequence ID" value="ENSOSIP00000043562.1"/>
    <property type="gene ID" value="ENSOSIG00000017902.1"/>
</dbReference>
<dbReference type="InterPro" id="IPR011072">
    <property type="entry name" value="HR1_rho-bd"/>
</dbReference>
<dbReference type="FunFam" id="1.10.287.160:FF:000002">
    <property type="entry name" value="Putative serine/threonine-protein kinase N2"/>
    <property type="match status" value="1"/>
</dbReference>
<dbReference type="InterPro" id="IPR011009">
    <property type="entry name" value="Kinase-like_dom_sf"/>
</dbReference>
<dbReference type="AlphaFoldDB" id="A0A8C7ZNA5"/>
<dbReference type="InterPro" id="IPR017441">
    <property type="entry name" value="Protein_kinase_ATP_BS"/>
</dbReference>
<evidence type="ECO:0000256" key="24">
    <source>
        <dbReference type="PIRSR" id="PIRSR000615-3"/>
    </source>
</evidence>
<feature type="domain" description="REM-1" evidence="31">
    <location>
        <begin position="48"/>
        <end position="122"/>
    </location>
</feature>
<feature type="domain" description="Protein kinase" evidence="29">
    <location>
        <begin position="632"/>
        <end position="891"/>
    </location>
</feature>
<evidence type="ECO:0000256" key="16">
    <source>
        <dbReference type="ARBA" id="ARBA00023015"/>
    </source>
</evidence>
<dbReference type="GO" id="GO:0031267">
    <property type="term" value="F:small GTPase binding"/>
    <property type="evidence" value="ECO:0007669"/>
    <property type="project" value="InterPro"/>
</dbReference>
<dbReference type="Pfam" id="PF00433">
    <property type="entry name" value="Pkinase_C"/>
    <property type="match status" value="1"/>
</dbReference>
<dbReference type="GO" id="GO:0032154">
    <property type="term" value="C:cleavage furrow"/>
    <property type="evidence" value="ECO:0007669"/>
    <property type="project" value="UniProtKB-SubCell"/>
</dbReference>
<feature type="active site" description="Proton acceptor" evidence="23">
    <location>
        <position position="757"/>
    </location>
</feature>
<keyword evidence="24" id="KW-0460">Magnesium</keyword>
<evidence type="ECO:0000256" key="19">
    <source>
        <dbReference type="ARBA" id="ARBA00023163"/>
    </source>
</evidence>
<dbReference type="InterPro" id="IPR037313">
    <property type="entry name" value="PKN_HR1_1"/>
</dbReference>
<proteinExistence type="inferred from homology"/>
<evidence type="ECO:0000256" key="23">
    <source>
        <dbReference type="PIRSR" id="PIRSR000615-1"/>
    </source>
</evidence>
<dbReference type="SMART" id="SM00742">
    <property type="entry name" value="Hr1"/>
    <property type="match status" value="3"/>
</dbReference>
<dbReference type="SUPFAM" id="SSF56112">
    <property type="entry name" value="Protein kinase-like (PK-like)"/>
    <property type="match status" value="1"/>
</dbReference>
<evidence type="ECO:0000256" key="6">
    <source>
        <dbReference type="ARBA" id="ARBA00005490"/>
    </source>
</evidence>
<evidence type="ECO:0000256" key="11">
    <source>
        <dbReference type="ARBA" id="ARBA00022679"/>
    </source>
</evidence>
<dbReference type="InterPro" id="IPR035892">
    <property type="entry name" value="C2_domain_sf"/>
</dbReference>
<reference evidence="32" key="1">
    <citation type="submission" date="2025-08" db="UniProtKB">
        <authorList>
            <consortium name="Ensembl"/>
        </authorList>
    </citation>
    <scope>IDENTIFICATION</scope>
</reference>
<dbReference type="Gene3D" id="1.10.510.10">
    <property type="entry name" value="Transferase(Phosphotransferase) domain 1"/>
    <property type="match status" value="1"/>
</dbReference>
<feature type="domain" description="REM-1" evidence="31">
    <location>
        <begin position="141"/>
        <end position="222"/>
    </location>
</feature>
<dbReference type="PROSITE" id="PS51285">
    <property type="entry name" value="AGC_KINASE_CTER"/>
    <property type="match status" value="1"/>
</dbReference>
<accession>A0A8C7ZNA5</accession>
<keyword evidence="9" id="KW-0723">Serine/threonine-protein kinase</keyword>
<keyword evidence="19" id="KW-0804">Transcription</keyword>
<protein>
    <recommendedName>
        <fullName evidence="7">protein kinase C</fullName>
        <ecNumber evidence="7">2.7.11.13</ecNumber>
    </recommendedName>
</protein>
<feature type="region of interest" description="Disordered" evidence="28">
    <location>
        <begin position="579"/>
        <end position="620"/>
    </location>
</feature>